<keyword evidence="1" id="KW-0805">Transcription regulation</keyword>
<reference evidence="5 6" key="1">
    <citation type="submission" date="2014-06" db="EMBL/GenBank/DDBJ databases">
        <authorList>
            <person name="Le Roux F."/>
        </authorList>
    </citation>
    <scope>NUCLEOTIDE SEQUENCE [LARGE SCALE GENOMIC DNA]</scope>
    <source>
        <strain evidence="5 6">J2-31</strain>
    </source>
</reference>
<comment type="caution">
    <text evidence="5">The sequence shown here is derived from an EMBL/GenBank/DDBJ whole genome shotgun (WGS) entry which is preliminary data.</text>
</comment>
<evidence type="ECO:0000313" key="6">
    <source>
        <dbReference type="Proteomes" id="UP000041625"/>
    </source>
</evidence>
<evidence type="ECO:0000256" key="2">
    <source>
        <dbReference type="ARBA" id="ARBA00023125"/>
    </source>
</evidence>
<proteinExistence type="predicted"/>
<dbReference type="SMART" id="SM00354">
    <property type="entry name" value="HTH_LACI"/>
    <property type="match status" value="1"/>
</dbReference>
<dbReference type="Pfam" id="PF13377">
    <property type="entry name" value="Peripla_BP_3"/>
    <property type="match status" value="1"/>
</dbReference>
<sequence>MDGVMSVTFKDVAKLAGVSTQTVSRVTNGSQDVAESTRNKVNAAIKKLGYVPNKGAQMLSRSKSTSIGLVTLDMALHGAAMIANGVRMQAHDMGYGTAFSVVSEPNLTNTREAIRELIAQQVDSIILNVPLKSADAELLVEQYQHLNLIFIDVPSNSQVNYICGDHAEGAKLAAQHLIENGRSEYLLISGPNESSASQIRLQSWLGVLADANCQIQFQHQGNWQAESGYLGIRDAVAKQIRFDAVLVASDQMALGVLRALQELQISVPDKVAVVGFDGIEDSAFFNPPLTTIKQDFTRIGQQAVRLAEKLNANSQDALLQHHIETTLLARESSQSKVTASYEKQEIEKLLKKIQSLLPESN</sequence>
<dbReference type="InterPro" id="IPR046335">
    <property type="entry name" value="LacI/GalR-like_sensor"/>
</dbReference>
<dbReference type="Gene3D" id="3.40.50.2300">
    <property type="match status" value="2"/>
</dbReference>
<dbReference type="GO" id="GO:0000976">
    <property type="term" value="F:transcription cis-regulatory region binding"/>
    <property type="evidence" value="ECO:0007669"/>
    <property type="project" value="TreeGrafter"/>
</dbReference>
<dbReference type="EMBL" id="CCKJ01000245">
    <property type="protein sequence ID" value="CDU01242.1"/>
    <property type="molecule type" value="Genomic_DNA"/>
</dbReference>
<dbReference type="GO" id="GO:0003700">
    <property type="term" value="F:DNA-binding transcription factor activity"/>
    <property type="evidence" value="ECO:0007669"/>
    <property type="project" value="TreeGrafter"/>
</dbReference>
<keyword evidence="6" id="KW-1185">Reference proteome</keyword>
<dbReference type="NCBIfam" id="NF007075">
    <property type="entry name" value="PRK09526.1"/>
    <property type="match status" value="1"/>
</dbReference>
<dbReference type="CDD" id="cd01392">
    <property type="entry name" value="HTH_LacI"/>
    <property type="match status" value="1"/>
</dbReference>
<dbReference type="SUPFAM" id="SSF53822">
    <property type="entry name" value="Periplasmic binding protein-like I"/>
    <property type="match status" value="1"/>
</dbReference>
<dbReference type="CDD" id="cd01574">
    <property type="entry name" value="PBP1_LacI"/>
    <property type="match status" value="1"/>
</dbReference>
<dbReference type="AlphaFoldDB" id="A0AA86XRL7"/>
<dbReference type="InterPro" id="IPR010982">
    <property type="entry name" value="Lambda_DNA-bd_dom_sf"/>
</dbReference>
<dbReference type="SUPFAM" id="SSF47413">
    <property type="entry name" value="lambda repressor-like DNA-binding domains"/>
    <property type="match status" value="1"/>
</dbReference>
<dbReference type="PANTHER" id="PTHR30146:SF153">
    <property type="entry name" value="LACTOSE OPERON REPRESSOR"/>
    <property type="match status" value="1"/>
</dbReference>
<evidence type="ECO:0000256" key="3">
    <source>
        <dbReference type="ARBA" id="ARBA00023163"/>
    </source>
</evidence>
<evidence type="ECO:0000259" key="4">
    <source>
        <dbReference type="PROSITE" id="PS50932"/>
    </source>
</evidence>
<evidence type="ECO:0000313" key="5">
    <source>
        <dbReference type="EMBL" id="CDU01242.1"/>
    </source>
</evidence>
<accession>A0AA86XRL7</accession>
<dbReference type="PANTHER" id="PTHR30146">
    <property type="entry name" value="LACI-RELATED TRANSCRIPTIONAL REPRESSOR"/>
    <property type="match status" value="1"/>
</dbReference>
<dbReference type="Pfam" id="PF00356">
    <property type="entry name" value="LacI"/>
    <property type="match status" value="1"/>
</dbReference>
<gene>
    <name evidence="5" type="ORF">VCR31J2_90155</name>
</gene>
<dbReference type="InterPro" id="IPR028082">
    <property type="entry name" value="Peripla_BP_I"/>
</dbReference>
<evidence type="ECO:0000256" key="1">
    <source>
        <dbReference type="ARBA" id="ARBA00023015"/>
    </source>
</evidence>
<keyword evidence="2" id="KW-0238">DNA-binding</keyword>
<dbReference type="Proteomes" id="UP000041625">
    <property type="component" value="Unassembled WGS sequence"/>
</dbReference>
<dbReference type="InterPro" id="IPR000843">
    <property type="entry name" value="HTH_LacI"/>
</dbReference>
<organism evidence="5 6">
    <name type="scientific">Vibrio coralliirubri</name>
    <dbReference type="NCBI Taxonomy" id="1516159"/>
    <lineage>
        <taxon>Bacteria</taxon>
        <taxon>Pseudomonadati</taxon>
        <taxon>Pseudomonadota</taxon>
        <taxon>Gammaproteobacteria</taxon>
        <taxon>Vibrionales</taxon>
        <taxon>Vibrionaceae</taxon>
        <taxon>Vibrio</taxon>
    </lineage>
</organism>
<dbReference type="Gene3D" id="1.10.260.40">
    <property type="entry name" value="lambda repressor-like DNA-binding domains"/>
    <property type="match status" value="1"/>
</dbReference>
<dbReference type="PRINTS" id="PR00036">
    <property type="entry name" value="HTHLACI"/>
</dbReference>
<protein>
    <submittedName>
        <fullName evidence="5">Lactose operon repressor</fullName>
    </submittedName>
</protein>
<feature type="domain" description="HTH lacI-type" evidence="4">
    <location>
        <begin position="7"/>
        <end position="61"/>
    </location>
</feature>
<dbReference type="PROSITE" id="PS50932">
    <property type="entry name" value="HTH_LACI_2"/>
    <property type="match status" value="1"/>
</dbReference>
<name>A0AA86XRL7_9VIBR</name>
<keyword evidence="3" id="KW-0804">Transcription</keyword>